<proteinExistence type="predicted"/>
<dbReference type="Proteomes" id="UP001275436">
    <property type="component" value="Unassembled WGS sequence"/>
</dbReference>
<evidence type="ECO:0000313" key="2">
    <source>
        <dbReference type="Proteomes" id="UP001275436"/>
    </source>
</evidence>
<protein>
    <submittedName>
        <fullName evidence="1">Uncharacterized protein</fullName>
    </submittedName>
</protein>
<gene>
    <name evidence="1" type="ORF">MACH08_32640</name>
</gene>
<dbReference type="EMBL" id="BSKO01000001">
    <property type="protein sequence ID" value="GLO67480.1"/>
    <property type="molecule type" value="Genomic_DNA"/>
</dbReference>
<organism evidence="1 2">
    <name type="scientific">Oceanobacillus kimchii</name>
    <dbReference type="NCBI Taxonomy" id="746691"/>
    <lineage>
        <taxon>Bacteria</taxon>
        <taxon>Bacillati</taxon>
        <taxon>Bacillota</taxon>
        <taxon>Bacilli</taxon>
        <taxon>Bacillales</taxon>
        <taxon>Bacillaceae</taxon>
        <taxon>Oceanobacillus</taxon>
    </lineage>
</organism>
<sequence length="264" mass="31155">MQRTEEIRLSMHEFVSALALCGYDSMARQVINEQELIKNETEFTRFIDETETKLKQKGYWDDNRESNLAKGLEDLLYLLVHSKKKVRCIQMREKQVLLIHSLNNNNALLQRIQTGEHTFSFHHSGDGFYDILRNHYGMANIEINVEGWQPIQMTDEMFDELHTTDPEILHAMKEDENQAIPLREFAGDLLKNGQEFDNISFMVSNYVKDQSEFDEVQFLLPANNYIWHLNYENVEIKKEVVLQPIPVQSYFEEIDKAMKKFLNE</sequence>
<evidence type="ECO:0000313" key="1">
    <source>
        <dbReference type="EMBL" id="GLO67480.1"/>
    </source>
</evidence>
<dbReference type="RefSeq" id="WP_069685441.1">
    <property type="nucleotide sequence ID" value="NZ_BSKO01000001.1"/>
</dbReference>
<comment type="caution">
    <text evidence="1">The sequence shown here is derived from an EMBL/GenBank/DDBJ whole genome shotgun (WGS) entry which is preliminary data.</text>
</comment>
<name>A0ABQ5TQP3_9BACI</name>
<keyword evidence="2" id="KW-1185">Reference proteome</keyword>
<accession>A0ABQ5TQP3</accession>
<reference evidence="1 2" key="1">
    <citation type="submission" date="2023-02" db="EMBL/GenBank/DDBJ databases">
        <title>Oceanobacillus kimchii IFOP_LL358 isolated form Alexandrium catenella lab strain.</title>
        <authorList>
            <person name="Gajardo G."/>
            <person name="Ueki S."/>
            <person name="Maruyama F."/>
        </authorList>
    </citation>
    <scope>NUCLEOTIDE SEQUENCE [LARGE SCALE GENOMIC DNA]</scope>
    <source>
        <strain evidence="1 2">IFOP_LL358</strain>
    </source>
</reference>